<name>A0A6A5QA52_AMPQU</name>
<reference evidence="2" key="1">
    <citation type="journal article" date="2020" name="Stud. Mycol.">
        <title>101 Dothideomycetes genomes: a test case for predicting lifestyles and emergence of pathogens.</title>
        <authorList>
            <person name="Haridas S."/>
            <person name="Albert R."/>
            <person name="Binder M."/>
            <person name="Bloem J."/>
            <person name="Labutti K."/>
            <person name="Salamov A."/>
            <person name="Andreopoulos B."/>
            <person name="Baker S."/>
            <person name="Barry K."/>
            <person name="Bills G."/>
            <person name="Bluhm B."/>
            <person name="Cannon C."/>
            <person name="Castanera R."/>
            <person name="Culley D."/>
            <person name="Daum C."/>
            <person name="Ezra D."/>
            <person name="Gonzalez J."/>
            <person name="Henrissat B."/>
            <person name="Kuo A."/>
            <person name="Liang C."/>
            <person name="Lipzen A."/>
            <person name="Lutzoni F."/>
            <person name="Magnuson J."/>
            <person name="Mondo S."/>
            <person name="Nolan M."/>
            <person name="Ohm R."/>
            <person name="Pangilinan J."/>
            <person name="Park H.-J."/>
            <person name="Ramirez L."/>
            <person name="Alfaro M."/>
            <person name="Sun H."/>
            <person name="Tritt A."/>
            <person name="Yoshinaga Y."/>
            <person name="Zwiers L.-H."/>
            <person name="Turgeon B."/>
            <person name="Goodwin S."/>
            <person name="Spatafora J."/>
            <person name="Crous P."/>
            <person name="Grigoriev I."/>
        </authorList>
    </citation>
    <scope>NUCLEOTIDE SEQUENCE</scope>
    <source>
        <strain evidence="2">HMLAC05119</strain>
    </source>
</reference>
<dbReference type="PANTHER" id="PTHR33112">
    <property type="entry name" value="DOMAIN PROTEIN, PUTATIVE-RELATED"/>
    <property type="match status" value="1"/>
</dbReference>
<keyword evidence="3" id="KW-1185">Reference proteome</keyword>
<gene>
    <name evidence="2" type="ORF">BDU57DRAFT_522459</name>
</gene>
<sequence length="493" mass="56035">MTRLSKSFRDGVRIALSLDLRYLWIDSLCILQDSKDDWAQEAEMMSEIYRYGFINIGATGASHGDEGCFWRRDLRAVLPTECLVRWSNSSENARRYQLVSDTDIWAEKFIGEPLNQRAWVLQERILSPRMLHFGHEQLFWECRELVACETFPRGLPPSLQQNRLLDIKTLDLSDEPLDSCWPVEYESSSINIRTTWLGSAWSYLTEPFQPITVQNLTVMSPVRRMSIYQHWNALVELYSLGALTFSSDKLVALSGLANNISIDERDARGDRYLAGLWQSSLPAHLLWVAEKYKRKGRYEELPMVPGRHGQYVAPSWSWASIDGKISFTLCKRDYHPRDFLVKLEGAKVTWSEQNAKFGQVLSGFLNLSGPLVSAKWDPAISNMSTSPRTARITHLFPPSLDSTSAVSVLPNAATGDEIFFDTETDKVPDPIILLPIIRPIGRGPREVETVSGLVLRRASGAQGDFERVGVFITMRERVCKILKNMPVETVTIR</sequence>
<evidence type="ECO:0000259" key="1">
    <source>
        <dbReference type="Pfam" id="PF06985"/>
    </source>
</evidence>
<dbReference type="PANTHER" id="PTHR33112:SF8">
    <property type="entry name" value="HETEROKARYON INCOMPATIBILITY DOMAIN-CONTAINING PROTEIN"/>
    <property type="match status" value="1"/>
</dbReference>
<evidence type="ECO:0000313" key="3">
    <source>
        <dbReference type="Proteomes" id="UP000800096"/>
    </source>
</evidence>
<dbReference type="OrthoDB" id="5362512at2759"/>
<feature type="domain" description="Heterokaryon incompatibility" evidence="1">
    <location>
        <begin position="2"/>
        <end position="123"/>
    </location>
</feature>
<accession>A0A6A5QA52</accession>
<proteinExistence type="predicted"/>
<dbReference type="AlphaFoldDB" id="A0A6A5QA52"/>
<dbReference type="Pfam" id="PF06985">
    <property type="entry name" value="HET"/>
    <property type="match status" value="1"/>
</dbReference>
<protein>
    <submittedName>
        <fullName evidence="2">Heterokaryon incompatibility protein-domain-containing protein</fullName>
    </submittedName>
</protein>
<dbReference type="Proteomes" id="UP000800096">
    <property type="component" value="Unassembled WGS sequence"/>
</dbReference>
<organism evidence="2 3">
    <name type="scientific">Ampelomyces quisqualis</name>
    <name type="common">Powdery mildew agent</name>
    <dbReference type="NCBI Taxonomy" id="50730"/>
    <lineage>
        <taxon>Eukaryota</taxon>
        <taxon>Fungi</taxon>
        <taxon>Dikarya</taxon>
        <taxon>Ascomycota</taxon>
        <taxon>Pezizomycotina</taxon>
        <taxon>Dothideomycetes</taxon>
        <taxon>Pleosporomycetidae</taxon>
        <taxon>Pleosporales</taxon>
        <taxon>Pleosporineae</taxon>
        <taxon>Phaeosphaeriaceae</taxon>
        <taxon>Ampelomyces</taxon>
    </lineage>
</organism>
<dbReference type="InterPro" id="IPR010730">
    <property type="entry name" value="HET"/>
</dbReference>
<dbReference type="EMBL" id="ML979140">
    <property type="protein sequence ID" value="KAF1912273.1"/>
    <property type="molecule type" value="Genomic_DNA"/>
</dbReference>
<evidence type="ECO:0000313" key="2">
    <source>
        <dbReference type="EMBL" id="KAF1912273.1"/>
    </source>
</evidence>